<dbReference type="InterPro" id="IPR036396">
    <property type="entry name" value="Cyt_P450_sf"/>
</dbReference>
<dbReference type="InterPro" id="IPR050182">
    <property type="entry name" value="Cytochrome_P450_fam2"/>
</dbReference>
<evidence type="ECO:0000313" key="10">
    <source>
        <dbReference type="RefSeq" id="XP_005112250.2"/>
    </source>
</evidence>
<keyword evidence="7" id="KW-0349">Heme</keyword>
<reference evidence="10" key="1">
    <citation type="submission" date="2025-08" db="UniProtKB">
        <authorList>
            <consortium name="RefSeq"/>
        </authorList>
    </citation>
    <scope>IDENTIFICATION</scope>
</reference>
<keyword evidence="6 8" id="KW-0472">Membrane</keyword>
<dbReference type="PANTHER" id="PTHR24300">
    <property type="entry name" value="CYTOCHROME P450 508A4-RELATED"/>
    <property type="match status" value="1"/>
</dbReference>
<comment type="subcellular location">
    <subcellularLocation>
        <location evidence="1">Membrane</location>
    </subcellularLocation>
</comment>
<keyword evidence="5 7" id="KW-0408">Iron</keyword>
<dbReference type="Gene3D" id="1.10.630.10">
    <property type="entry name" value="Cytochrome P450"/>
    <property type="match status" value="1"/>
</dbReference>
<dbReference type="PANTHER" id="PTHR24300:SF375">
    <property type="entry name" value="CYTOCHROME P450 FAMILY"/>
    <property type="match status" value="1"/>
</dbReference>
<dbReference type="PROSITE" id="PS00086">
    <property type="entry name" value="CYTOCHROME_P450"/>
    <property type="match status" value="1"/>
</dbReference>
<dbReference type="InterPro" id="IPR002401">
    <property type="entry name" value="Cyt_P450_E_grp-I"/>
</dbReference>
<dbReference type="PRINTS" id="PR00385">
    <property type="entry name" value="P450"/>
</dbReference>
<sequence>MLDVSLATSGLVFLVTLFLMWLAFTVSRRQNEPPGPFPLPVVGNVLLMRIAGTDILDTLRRFARQYGPIFSLKLGQMNLVFISDAKIMQESFVKQASDFSDRPRDVLPILKFLDEKVGSGVILSNGVAWQELRRVSLTAMRELGVGKKSLEEKVMEETSVILEQLSRLEGAPYHMKPILSKATSNVICNVIFGTRFEHDDKTFEKLLFHIQNAFRVNPLFQTINFFPFLRHIPGFMQVPNMFLKTFMETDEYVKELMKGHEATYDPDNIRDFVDLLIEVRTQNKGNRHFTATNMRRVIVDLFTAGSDTTANALYWAMLLMAAHPEVQRRCHEEIDSVVGRSRQVTIADKAQLKYIEATILEVLRMGIIAPFTVPHCAARDTSIRGYHIPKDTVIIGTIFHMNRDPTQFPEPDKFKPERFLDDKGNLINRDRVVSFSAGPRSCLGEILAKMELNLIFPSILQRYTICPVAPDQPVNLDLSVGLTVQGKEQNLVFKKR</sequence>
<dbReference type="RefSeq" id="XP_005112250.2">
    <property type="nucleotide sequence ID" value="XM_005112193.3"/>
</dbReference>
<name>A0ABM0K9N1_APLCA</name>
<evidence type="ECO:0000256" key="5">
    <source>
        <dbReference type="ARBA" id="ARBA00023004"/>
    </source>
</evidence>
<dbReference type="Pfam" id="PF00067">
    <property type="entry name" value="p450"/>
    <property type="match status" value="1"/>
</dbReference>
<keyword evidence="9" id="KW-1185">Reference proteome</keyword>
<keyword evidence="8" id="KW-1133">Transmembrane helix</keyword>
<feature type="transmembrane region" description="Helical" evidence="8">
    <location>
        <begin position="6"/>
        <end position="24"/>
    </location>
</feature>
<evidence type="ECO:0000256" key="2">
    <source>
        <dbReference type="ARBA" id="ARBA00010617"/>
    </source>
</evidence>
<evidence type="ECO:0000313" key="9">
    <source>
        <dbReference type="Proteomes" id="UP000694888"/>
    </source>
</evidence>
<dbReference type="PRINTS" id="PR01686">
    <property type="entry name" value="EP450ICYP2D"/>
</dbReference>
<evidence type="ECO:0000256" key="6">
    <source>
        <dbReference type="ARBA" id="ARBA00023136"/>
    </source>
</evidence>
<dbReference type="SUPFAM" id="SSF48264">
    <property type="entry name" value="Cytochrome P450"/>
    <property type="match status" value="1"/>
</dbReference>
<keyword evidence="7" id="KW-0503">Monooxygenase</keyword>
<dbReference type="Proteomes" id="UP000694888">
    <property type="component" value="Unplaced"/>
</dbReference>
<evidence type="ECO:0000256" key="1">
    <source>
        <dbReference type="ARBA" id="ARBA00004370"/>
    </source>
</evidence>
<dbReference type="GeneID" id="101856485"/>
<dbReference type="InterPro" id="IPR017972">
    <property type="entry name" value="Cyt_P450_CS"/>
</dbReference>
<evidence type="ECO:0000256" key="3">
    <source>
        <dbReference type="ARBA" id="ARBA00022723"/>
    </source>
</evidence>
<dbReference type="InterPro" id="IPR008069">
    <property type="entry name" value="Cyt_P450_E_grp-I_CYP2D-like"/>
</dbReference>
<keyword evidence="8" id="KW-0812">Transmembrane</keyword>
<dbReference type="PRINTS" id="PR00463">
    <property type="entry name" value="EP450I"/>
</dbReference>
<keyword evidence="3 7" id="KW-0479">Metal-binding</keyword>
<dbReference type="InterPro" id="IPR001128">
    <property type="entry name" value="Cyt_P450"/>
</dbReference>
<comment type="similarity">
    <text evidence="2 7">Belongs to the cytochrome P450 family.</text>
</comment>
<protein>
    <submittedName>
        <fullName evidence="10">Cytochrome P450 2H1</fullName>
    </submittedName>
</protein>
<evidence type="ECO:0000256" key="4">
    <source>
        <dbReference type="ARBA" id="ARBA00023002"/>
    </source>
</evidence>
<proteinExistence type="inferred from homology"/>
<accession>A0ABM0K9N1</accession>
<evidence type="ECO:0000256" key="8">
    <source>
        <dbReference type="SAM" id="Phobius"/>
    </source>
</evidence>
<evidence type="ECO:0000256" key="7">
    <source>
        <dbReference type="RuleBase" id="RU000461"/>
    </source>
</evidence>
<keyword evidence="4 7" id="KW-0560">Oxidoreductase</keyword>
<gene>
    <name evidence="10" type="primary">LOC101856485</name>
</gene>
<organism evidence="9 10">
    <name type="scientific">Aplysia californica</name>
    <name type="common">California sea hare</name>
    <dbReference type="NCBI Taxonomy" id="6500"/>
    <lineage>
        <taxon>Eukaryota</taxon>
        <taxon>Metazoa</taxon>
        <taxon>Spiralia</taxon>
        <taxon>Lophotrochozoa</taxon>
        <taxon>Mollusca</taxon>
        <taxon>Gastropoda</taxon>
        <taxon>Heterobranchia</taxon>
        <taxon>Euthyneura</taxon>
        <taxon>Tectipleura</taxon>
        <taxon>Aplysiida</taxon>
        <taxon>Aplysioidea</taxon>
        <taxon>Aplysiidae</taxon>
        <taxon>Aplysia</taxon>
    </lineage>
</organism>